<dbReference type="AlphaFoldDB" id="A0A2N3I1E0"/>
<proteinExistence type="predicted"/>
<dbReference type="Proteomes" id="UP000233618">
    <property type="component" value="Unassembled WGS sequence"/>
</dbReference>
<keyword evidence="1" id="KW-0805">Transcription regulation</keyword>
<dbReference type="PANTHER" id="PTHR30146">
    <property type="entry name" value="LACI-RELATED TRANSCRIPTIONAL REPRESSOR"/>
    <property type="match status" value="1"/>
</dbReference>
<dbReference type="Pfam" id="PF00356">
    <property type="entry name" value="LacI"/>
    <property type="match status" value="1"/>
</dbReference>
<dbReference type="SMART" id="SM00354">
    <property type="entry name" value="HTH_LACI"/>
    <property type="match status" value="1"/>
</dbReference>
<dbReference type="InterPro" id="IPR025997">
    <property type="entry name" value="SBP_2_dom"/>
</dbReference>
<dbReference type="PROSITE" id="PS50932">
    <property type="entry name" value="HTH_LACI_2"/>
    <property type="match status" value="1"/>
</dbReference>
<dbReference type="SUPFAM" id="SSF47413">
    <property type="entry name" value="lambda repressor-like DNA-binding domains"/>
    <property type="match status" value="1"/>
</dbReference>
<dbReference type="GO" id="GO:0003700">
    <property type="term" value="F:DNA-binding transcription factor activity"/>
    <property type="evidence" value="ECO:0007669"/>
    <property type="project" value="TreeGrafter"/>
</dbReference>
<dbReference type="SUPFAM" id="SSF53822">
    <property type="entry name" value="Periplasmic binding protein-like I"/>
    <property type="match status" value="1"/>
</dbReference>
<dbReference type="CDD" id="cd01392">
    <property type="entry name" value="HTH_LacI"/>
    <property type="match status" value="1"/>
</dbReference>
<dbReference type="EMBL" id="MVDE01000024">
    <property type="protein sequence ID" value="PKQ64120.1"/>
    <property type="molecule type" value="Genomic_DNA"/>
</dbReference>
<dbReference type="GO" id="GO:0000976">
    <property type="term" value="F:transcription cis-regulatory region binding"/>
    <property type="evidence" value="ECO:0007669"/>
    <property type="project" value="TreeGrafter"/>
</dbReference>
<evidence type="ECO:0000256" key="2">
    <source>
        <dbReference type="ARBA" id="ARBA00023125"/>
    </source>
</evidence>
<evidence type="ECO:0000313" key="6">
    <source>
        <dbReference type="Proteomes" id="UP000233618"/>
    </source>
</evidence>
<protein>
    <recommendedName>
        <fullName evidence="4">HTH lacI-type domain-containing protein</fullName>
    </recommendedName>
</protein>
<dbReference type="Gene3D" id="1.10.260.40">
    <property type="entry name" value="lambda repressor-like DNA-binding domains"/>
    <property type="match status" value="1"/>
</dbReference>
<keyword evidence="2" id="KW-0238">DNA-binding</keyword>
<dbReference type="InterPro" id="IPR028082">
    <property type="entry name" value="Peripla_BP_I"/>
</dbReference>
<evidence type="ECO:0000256" key="3">
    <source>
        <dbReference type="ARBA" id="ARBA00023163"/>
    </source>
</evidence>
<dbReference type="Pfam" id="PF13407">
    <property type="entry name" value="Peripla_BP_4"/>
    <property type="match status" value="1"/>
</dbReference>
<evidence type="ECO:0000313" key="5">
    <source>
        <dbReference type="EMBL" id="PKQ64120.1"/>
    </source>
</evidence>
<dbReference type="RefSeq" id="WP_101310594.1">
    <property type="nucleotide sequence ID" value="NZ_MVDE01000024.1"/>
</dbReference>
<dbReference type="InterPro" id="IPR000843">
    <property type="entry name" value="HTH_LacI"/>
</dbReference>
<feature type="domain" description="HTH lacI-type" evidence="4">
    <location>
        <begin position="5"/>
        <end position="59"/>
    </location>
</feature>
<reference evidence="5 6" key="1">
    <citation type="journal article" date="2017" name="Front. Microbiol.">
        <title>Labilibaculum manganireducens gen. nov., sp. nov. and Labilibaculum filiforme sp. nov., Novel Bacteroidetes Isolated from Subsurface Sediments of the Baltic Sea.</title>
        <authorList>
            <person name="Vandieken V."/>
            <person name="Marshall I.P."/>
            <person name="Niemann H."/>
            <person name="Engelen B."/>
            <person name="Cypionka H."/>
        </authorList>
    </citation>
    <scope>NUCLEOTIDE SEQUENCE [LARGE SCALE GENOMIC DNA]</scope>
    <source>
        <strain evidence="5 6">59.10-2M</strain>
    </source>
</reference>
<organism evidence="5 6">
    <name type="scientific">Labilibaculum manganireducens</name>
    <dbReference type="NCBI Taxonomy" id="1940525"/>
    <lineage>
        <taxon>Bacteria</taxon>
        <taxon>Pseudomonadati</taxon>
        <taxon>Bacteroidota</taxon>
        <taxon>Bacteroidia</taxon>
        <taxon>Marinilabiliales</taxon>
        <taxon>Marinifilaceae</taxon>
        <taxon>Labilibaculum</taxon>
    </lineage>
</organism>
<dbReference type="Gene3D" id="3.40.50.2300">
    <property type="match status" value="2"/>
</dbReference>
<comment type="caution">
    <text evidence="5">The sequence shown here is derived from an EMBL/GenBank/DDBJ whole genome shotgun (WGS) entry which is preliminary data.</text>
</comment>
<accession>A0A2N3I1E0</accession>
<keyword evidence="6" id="KW-1185">Reference proteome</keyword>
<gene>
    <name evidence="5" type="ORF">BZG01_14635</name>
</gene>
<sequence length="344" mass="39425">MVNRITIKEIARKADVSIGTVDRVLHNRGRVAEATRDKVLKIAKEGNYSSNVMARHLKLNKTYRISVILPEENNYWLMLKEGIEEGCAEFAQMGFTAGYCFVSNDGSQAMQLNQILDSDADGFIIAPSAFHQQTDLLCKLREKGKPYVFVDSNIIDAGQLTFIGQDSYRSGVLGASLLHDKYLSDYEIYITTFSESDIKEQIIKNRIEGFRSYFDENEIKHANIHEVNLEKDQITADDFLNVLLKHENPVHLFIPNSKTYKLAEQLIQFKETNRLRVVGYDLLQSNLRLLNCGAIDYLIHQKPKMQGYLGMQSLYKNIVLKTDVPLHQFMPLDIINKENVMYCQ</sequence>
<keyword evidence="3" id="KW-0804">Transcription</keyword>
<evidence type="ECO:0000256" key="1">
    <source>
        <dbReference type="ARBA" id="ARBA00023015"/>
    </source>
</evidence>
<dbReference type="PROSITE" id="PS00356">
    <property type="entry name" value="HTH_LACI_1"/>
    <property type="match status" value="1"/>
</dbReference>
<evidence type="ECO:0000259" key="4">
    <source>
        <dbReference type="PROSITE" id="PS50932"/>
    </source>
</evidence>
<name>A0A2N3I1E0_9BACT</name>
<dbReference type="InterPro" id="IPR010982">
    <property type="entry name" value="Lambda_DNA-bd_dom_sf"/>
</dbReference>
<dbReference type="PANTHER" id="PTHR30146:SF144">
    <property type="entry name" value="LACI-FAMILY TRANSCRIPTION REGULATOR"/>
    <property type="match status" value="1"/>
</dbReference>